<dbReference type="AlphaFoldDB" id="A0A8H3HQA3"/>
<feature type="region of interest" description="Disordered" evidence="1">
    <location>
        <begin position="186"/>
        <end position="239"/>
    </location>
</feature>
<gene>
    <name evidence="2" type="ORF">RDB_LOCUS171842</name>
</gene>
<feature type="compositionally biased region" description="Polar residues" evidence="1">
    <location>
        <begin position="230"/>
        <end position="239"/>
    </location>
</feature>
<feature type="compositionally biased region" description="Polar residues" evidence="1">
    <location>
        <begin position="510"/>
        <end position="527"/>
    </location>
</feature>
<feature type="region of interest" description="Disordered" evidence="1">
    <location>
        <begin position="630"/>
        <end position="690"/>
    </location>
</feature>
<accession>A0A8H3HQA3</accession>
<evidence type="ECO:0000313" key="3">
    <source>
        <dbReference type="Proteomes" id="UP000663861"/>
    </source>
</evidence>
<feature type="compositionally biased region" description="Polar residues" evidence="1">
    <location>
        <begin position="632"/>
        <end position="648"/>
    </location>
</feature>
<feature type="region of interest" description="Disordered" evidence="1">
    <location>
        <begin position="1"/>
        <end position="22"/>
    </location>
</feature>
<feature type="compositionally biased region" description="Polar residues" evidence="1">
    <location>
        <begin position="788"/>
        <end position="809"/>
    </location>
</feature>
<feature type="region of interest" description="Disordered" evidence="1">
    <location>
        <begin position="778"/>
        <end position="838"/>
    </location>
</feature>
<sequence>MDRSLLSTPGPFEDSIGYDKENAERNNALNTMLPTSPAATAQVLTPVALNQDPDSPAQLRKTMPMEMSLDEDKLTAMVSPERKISGFGEGVRRESFPRKYVHTPDVSFNCEEFISDKSYSSDVTHDEGMSFAYNVRSSTPVSAHEVPIPPTVQRTRAGPDIVEPASNALSEPASKVSRSTLSMGLEGLDQPLKPRTSHPRSPLSFEVDAGTEGKHAASTQESDLVPIKRNNPSGGLQSNGNLAPPAIGLKTISARAAALRFILPEDSLMEMDSILDVQFPGGMEDEFTAAFARLALGTSGSEPKVTEPRLTPGSAVAPQERVLVGSDQHGSLAIVERKSQSGVGSTELNPVSDEANDSHLEDEHTLNIASLGLSGMGNTLLMDTSLDQLRSKPNEVEHGDVTFGGSSFMIANSSATGWSTGATLEAHTPKRTGSNPLPPVEGAEMGVEATVRKPQASNGRVTSEVLIDALRSGRALHRATSSVSSISGTTGLVNNMDRADERSIGKQVWPGSTASLRRTESFTTYPHPNTAEPRQYPGSAMPLQRTRSTMSLRRTSSVTSYQPDFMRPHSRASVVDVDSEEEQPYTPSIPTMSRGSSRRSSVYALPEPGIPSDHPASYFDRPSSVASIYDRPTSSASVRPTSAASIRPTSAASIRTSSTRSTSVAGSLRSESATSSRRVSGAHVRTSSAEDEFVNGMESHMRGGACKVPATPTARSNQDIQNIRNAKVAGVEGSAIKDKQGVPRSAIRPLGLSTPRPVGSALGAKSGLGLPKSLGPKILSGVPGSKQPVGSSTRATGLGSSAKTMSAASGRSVPITPGSGTRSTASTLRSQSSINPPAVRSRATTLGLFAPDGGPGEGQEPKKLAHKVSSASISATPSTTRILRPPATTSGTRTLVPRGTNAITGSTRAVAGSIASLREAMKSKETSKR</sequence>
<proteinExistence type="predicted"/>
<feature type="region of interest" description="Disordered" evidence="1">
    <location>
        <begin position="503"/>
        <end position="618"/>
    </location>
</feature>
<dbReference type="EMBL" id="CAJMWY010004374">
    <property type="protein sequence ID" value="CAE6529775.1"/>
    <property type="molecule type" value="Genomic_DNA"/>
</dbReference>
<evidence type="ECO:0000313" key="2">
    <source>
        <dbReference type="EMBL" id="CAE6529775.1"/>
    </source>
</evidence>
<feature type="compositionally biased region" description="Low complexity" evidence="1">
    <location>
        <begin position="649"/>
        <end position="663"/>
    </location>
</feature>
<feature type="compositionally biased region" description="Polar residues" evidence="1">
    <location>
        <begin position="669"/>
        <end position="678"/>
    </location>
</feature>
<dbReference type="Proteomes" id="UP000663861">
    <property type="component" value="Unassembled WGS sequence"/>
</dbReference>
<comment type="caution">
    <text evidence="2">The sequence shown here is derived from an EMBL/GenBank/DDBJ whole genome shotgun (WGS) entry which is preliminary data.</text>
</comment>
<evidence type="ECO:0000256" key="1">
    <source>
        <dbReference type="SAM" id="MobiDB-lite"/>
    </source>
</evidence>
<protein>
    <submittedName>
        <fullName evidence="2">Uncharacterized protein</fullName>
    </submittedName>
</protein>
<reference evidence="2" key="1">
    <citation type="submission" date="2021-01" db="EMBL/GenBank/DDBJ databases">
        <authorList>
            <person name="Kaushik A."/>
        </authorList>
    </citation>
    <scope>NUCLEOTIDE SEQUENCE</scope>
    <source>
        <strain evidence="2">AG4-RS23</strain>
    </source>
</reference>
<feature type="compositionally biased region" description="Polar residues" evidence="1">
    <location>
        <begin position="585"/>
        <end position="600"/>
    </location>
</feature>
<feature type="compositionally biased region" description="Low complexity" evidence="1">
    <location>
        <begin position="545"/>
        <end position="560"/>
    </location>
</feature>
<organism evidence="2 3">
    <name type="scientific">Rhizoctonia solani</name>
    <dbReference type="NCBI Taxonomy" id="456999"/>
    <lineage>
        <taxon>Eukaryota</taxon>
        <taxon>Fungi</taxon>
        <taxon>Dikarya</taxon>
        <taxon>Basidiomycota</taxon>
        <taxon>Agaricomycotina</taxon>
        <taxon>Agaricomycetes</taxon>
        <taxon>Cantharellales</taxon>
        <taxon>Ceratobasidiaceae</taxon>
        <taxon>Rhizoctonia</taxon>
    </lineage>
</organism>
<name>A0A8H3HQA3_9AGAM</name>
<feature type="compositionally biased region" description="Polar residues" evidence="1">
    <location>
        <begin position="818"/>
        <end position="835"/>
    </location>
</feature>